<dbReference type="FunCoup" id="A0A7M7J6S7">
    <property type="interactions" value="75"/>
</dbReference>
<sequence length="1347" mass="143842">MRRAHFRCRRLLGAVVFGSRLGLVVAAASDCVARIAVKGLGESMPRPLPALPGASEPPERERPNSAASNTSHPKEYRMMALQQIRNSLEPFANQQEQLQIHHHMQVGVGVPGVGQGQPHQQSSQHHLHSVKRSEMSSASSTASESSYGYSAFSALPQKTPVRPPEIVQRSHSCGPRKPPARLPPEQPSQSDERLSSLTNGAAAFQQQRAANQSALLGLKALRLASVTPDPTGTPLWEKLPVTVPNCATTSSSANSAASDSGVESSPSTRSILPDPPRLLQTPEYYQPPAPVLYPKNVPSGEPPPPPPPRPDRHPGPAHPAPPPIQGPKPQAAVAKKYASHSNHGHQMAVAGAAASVQSGGVPQREPPPPYTIYSPPSISSTYSALSYASSSSGGRLSPTNTGSSSECSIPILPRRTPPPNPPISVSPQPSVASLGSSISLSSSTLSCPSKPAANGASGGHCLQAVPPPQQAASWAVKKAKSQSPIIMHSVKATPIQKPVPQTAVAPPSRPVPPVPSAGAPGSGAPSVVGGVVPAEGRAVPAASAASGGYGTPPPYPCAPPAYPRRGCTGISVADQQPPYISSTPPPLPPPRTVSPPLPPPPGSSSVSPAPGISAPQHHSLLVGSSGGVTTTISGVTITARGGCNNDSGAPVIHNSHHCVVPTQAPSPSPSAAGSIASLSSSLASSSIPTSEPPSYASSVAALAAAASAVGHKASTPSSIITVGHPHSHQPPPTPSHQQQQLSQAIPPPLRGLSSDLVTTVSSMCQSQVSALQGTNHSQDNTNVDSSSSRSESPVTDSCSFLVAGAPPGMAPSVGCPLPGVGGVPYPAPGAEIGVGSSSKDAESGGSEEPIRHQSPIPPRKKWSIERDDTKVRNYSPDAYKFFMEQHVENVMKNHHQRQQRRQQLETEMAKVGLSSEAQMQMRRMLHQKESNYIRLRRAKMEISMFHKIAIIGMGAFGEVALVKKVDTQQLYAMKTLRKEDVLKRNQVAHVKAERDILAEADNEWVVKLYYSFQDQNSLYFVMDYIAGGDMMTLLIKFGVFEESLARFYIAELTCALESVHKLGFIHRDIKPDNILIDRDGHIKLTDFGLCTGFRWTHNSKYYQRGGDHARQDSMDFNACEEEDCSCKKPLERRRRKDQQRSLARSLVGTPNYIAPEVLLRQGYGQACDWWSVGVILYEMLIGQAPFHASKPAETQYKVIHWETHLTFPPVPQLSPEANSLIRALCTSQEKRLGVKGAYEIKAHPFFSGIDFEGGVRKTTAPYIPQIRYPADTSNFDKYEMPLSGMDDATKGLNGMPPERDGDHAFLEFTFRRFFDDGGQAYPLRFAEQIQEEQETPQVDAKGNPVYV</sequence>
<evidence type="ECO:0000256" key="10">
    <source>
        <dbReference type="ARBA" id="ARBA00022741"/>
    </source>
</evidence>
<dbReference type="InterPro" id="IPR049761">
    <property type="entry name" value="LATS1-like_MobB"/>
</dbReference>
<dbReference type="OrthoDB" id="3638488at2759"/>
<dbReference type="InterPro" id="IPR017441">
    <property type="entry name" value="Protein_kinase_ATP_BS"/>
</dbReference>
<keyword evidence="9" id="KW-0479">Metal-binding</keyword>
<feature type="compositionally biased region" description="Polar residues" evidence="17">
    <location>
        <begin position="261"/>
        <end position="270"/>
    </location>
</feature>
<dbReference type="GO" id="GO:0071944">
    <property type="term" value="C:cell periphery"/>
    <property type="evidence" value="ECO:0007669"/>
    <property type="project" value="UniProtKB-ARBA"/>
</dbReference>
<keyword evidence="12 16" id="KW-0067">ATP-binding</keyword>
<feature type="compositionally biased region" description="Low complexity" evidence="17">
    <location>
        <begin position="247"/>
        <end position="260"/>
    </location>
</feature>
<dbReference type="InterPro" id="IPR000961">
    <property type="entry name" value="AGC-kinase_C"/>
</dbReference>
<dbReference type="Gene3D" id="3.30.200.20">
    <property type="entry name" value="Phosphorylase Kinase, domain 1"/>
    <property type="match status" value="1"/>
</dbReference>
<feature type="region of interest" description="Disordered" evidence="17">
    <location>
        <begin position="492"/>
        <end position="524"/>
    </location>
</feature>
<dbReference type="Proteomes" id="UP000594260">
    <property type="component" value="Unplaced"/>
</dbReference>
<dbReference type="InParanoid" id="A0A7M7J6S7"/>
<dbReference type="GO" id="GO:0005524">
    <property type="term" value="F:ATP binding"/>
    <property type="evidence" value="ECO:0007669"/>
    <property type="project" value="UniProtKB-UniRule"/>
</dbReference>
<evidence type="ECO:0000256" key="15">
    <source>
        <dbReference type="ARBA" id="ARBA00048679"/>
    </source>
</evidence>
<dbReference type="Pfam" id="PF00069">
    <property type="entry name" value="Pkinase"/>
    <property type="match status" value="2"/>
</dbReference>
<feature type="domain" description="AGC-kinase C-terminal" evidence="20">
    <location>
        <begin position="1247"/>
        <end position="1320"/>
    </location>
</feature>
<dbReference type="FunFam" id="1.10.510.10:FF:000086">
    <property type="entry name" value="Non-specific serine/threonine protein kinase"/>
    <property type="match status" value="1"/>
</dbReference>
<keyword evidence="13" id="KW-0460">Magnesium</keyword>
<feature type="compositionally biased region" description="Low complexity" evidence="17">
    <location>
        <begin position="425"/>
        <end position="449"/>
    </location>
</feature>
<feature type="region of interest" description="Disordered" evidence="17">
    <location>
        <begin position="716"/>
        <end position="754"/>
    </location>
</feature>
<proteinExistence type="inferred from homology"/>
<feature type="region of interest" description="Disordered" evidence="17">
    <location>
        <begin position="42"/>
        <end position="74"/>
    </location>
</feature>
<dbReference type="PROSITE" id="PS50011">
    <property type="entry name" value="PROTEIN_KINASE_DOM"/>
    <property type="match status" value="1"/>
</dbReference>
<dbReference type="PROSITE" id="PS00108">
    <property type="entry name" value="PROTEIN_KINASE_ST"/>
    <property type="match status" value="1"/>
</dbReference>
<dbReference type="GO" id="GO:0048731">
    <property type="term" value="P:system development"/>
    <property type="evidence" value="ECO:0007669"/>
    <property type="project" value="UniProtKB-ARBA"/>
</dbReference>
<evidence type="ECO:0000256" key="11">
    <source>
        <dbReference type="ARBA" id="ARBA00022777"/>
    </source>
</evidence>
<evidence type="ECO:0000256" key="5">
    <source>
        <dbReference type="ARBA" id="ARBA00022490"/>
    </source>
</evidence>
<dbReference type="GO" id="GO:0046872">
    <property type="term" value="F:metal ion binding"/>
    <property type="evidence" value="ECO:0007669"/>
    <property type="project" value="UniProtKB-KW"/>
</dbReference>
<feature type="region of interest" description="Disordered" evidence="17">
    <location>
        <begin position="108"/>
        <end position="142"/>
    </location>
</feature>
<dbReference type="PROSITE" id="PS51285">
    <property type="entry name" value="AGC_KINASE_CTER"/>
    <property type="match status" value="1"/>
</dbReference>
<feature type="compositionally biased region" description="Pro residues" evidence="17">
    <location>
        <begin position="415"/>
        <end position="424"/>
    </location>
</feature>
<keyword evidence="7" id="KW-0597">Phosphoprotein</keyword>
<evidence type="ECO:0000256" key="8">
    <source>
        <dbReference type="ARBA" id="ARBA00022679"/>
    </source>
</evidence>
<feature type="region of interest" description="Disordered" evidence="17">
    <location>
        <begin position="768"/>
        <end position="795"/>
    </location>
</feature>
<feature type="compositionally biased region" description="Low complexity" evidence="17">
    <location>
        <begin position="348"/>
        <end position="361"/>
    </location>
</feature>
<dbReference type="SMART" id="SM00220">
    <property type="entry name" value="S_TKc"/>
    <property type="match status" value="1"/>
</dbReference>
<dbReference type="PROSITE" id="PS00107">
    <property type="entry name" value="PROTEIN_KINASE_ATP"/>
    <property type="match status" value="1"/>
</dbReference>
<dbReference type="SUPFAM" id="SSF56112">
    <property type="entry name" value="Protein kinase-like (PK-like)"/>
    <property type="match status" value="1"/>
</dbReference>
<comment type="cofactor">
    <cofactor evidence="1">
        <name>Mg(2+)</name>
        <dbReference type="ChEBI" id="CHEBI:18420"/>
    </cofactor>
</comment>
<feature type="region of interest" description="Disordered" evidence="17">
    <location>
        <begin position="247"/>
        <end position="477"/>
    </location>
</feature>
<dbReference type="EnsemblMetazoa" id="XM_022791879">
    <property type="protein sequence ID" value="XP_022647614"/>
    <property type="gene ID" value="LOC111244611"/>
</dbReference>
<organism evidence="21 22">
    <name type="scientific">Varroa destructor</name>
    <name type="common">Honeybee mite</name>
    <dbReference type="NCBI Taxonomy" id="109461"/>
    <lineage>
        <taxon>Eukaryota</taxon>
        <taxon>Metazoa</taxon>
        <taxon>Ecdysozoa</taxon>
        <taxon>Arthropoda</taxon>
        <taxon>Chelicerata</taxon>
        <taxon>Arachnida</taxon>
        <taxon>Acari</taxon>
        <taxon>Parasitiformes</taxon>
        <taxon>Mesostigmata</taxon>
        <taxon>Gamasina</taxon>
        <taxon>Dermanyssoidea</taxon>
        <taxon>Varroidae</taxon>
        <taxon>Varroa</taxon>
    </lineage>
</organism>
<evidence type="ECO:0000256" key="3">
    <source>
        <dbReference type="ARBA" id="ARBA00009903"/>
    </source>
</evidence>
<evidence type="ECO:0000256" key="7">
    <source>
        <dbReference type="ARBA" id="ARBA00022553"/>
    </source>
</evidence>
<evidence type="ECO:0000259" key="19">
    <source>
        <dbReference type="PROSITE" id="PS50011"/>
    </source>
</evidence>
<evidence type="ECO:0000256" key="9">
    <source>
        <dbReference type="ARBA" id="ARBA00022723"/>
    </source>
</evidence>
<dbReference type="EnsemblMetazoa" id="XM_022791880">
    <property type="protein sequence ID" value="XP_022647615"/>
    <property type="gene ID" value="LOC111244611"/>
</dbReference>
<evidence type="ECO:0000256" key="6">
    <source>
        <dbReference type="ARBA" id="ARBA00022527"/>
    </source>
</evidence>
<feature type="region of interest" description="Disordered" evidence="17">
    <location>
        <begin position="155"/>
        <end position="195"/>
    </location>
</feature>
<evidence type="ECO:0000256" key="13">
    <source>
        <dbReference type="ARBA" id="ARBA00022842"/>
    </source>
</evidence>
<evidence type="ECO:0000313" key="21">
    <source>
        <dbReference type="EnsemblMetazoa" id="XP_022647615"/>
    </source>
</evidence>
<evidence type="ECO:0000313" key="22">
    <source>
        <dbReference type="Proteomes" id="UP000594260"/>
    </source>
</evidence>
<feature type="compositionally biased region" description="Low complexity" evidence="17">
    <location>
        <begin position="735"/>
        <end position="744"/>
    </location>
</feature>
<dbReference type="SMART" id="SM00133">
    <property type="entry name" value="S_TK_X"/>
    <property type="match status" value="1"/>
</dbReference>
<dbReference type="PANTHER" id="PTHR22988">
    <property type="entry name" value="MYOTONIC DYSTROPHY S/T KINASE-RELATED"/>
    <property type="match status" value="1"/>
</dbReference>
<dbReference type="InterPro" id="IPR050839">
    <property type="entry name" value="Rho-assoc_Ser/Thr_Kinase"/>
</dbReference>
<dbReference type="OMA" id="WCGIMAL"/>
<dbReference type="RefSeq" id="XP_022647615.1">
    <property type="nucleotide sequence ID" value="XM_022791880.1"/>
</dbReference>
<feature type="signal peptide" evidence="18">
    <location>
        <begin position="1"/>
        <end position="26"/>
    </location>
</feature>
<comment type="catalytic activity">
    <reaction evidence="14">
        <text>L-threonyl-[protein] + ATP = O-phospho-L-threonyl-[protein] + ADP + H(+)</text>
        <dbReference type="Rhea" id="RHEA:46608"/>
        <dbReference type="Rhea" id="RHEA-COMP:11060"/>
        <dbReference type="Rhea" id="RHEA-COMP:11605"/>
        <dbReference type="ChEBI" id="CHEBI:15378"/>
        <dbReference type="ChEBI" id="CHEBI:30013"/>
        <dbReference type="ChEBI" id="CHEBI:30616"/>
        <dbReference type="ChEBI" id="CHEBI:61977"/>
        <dbReference type="ChEBI" id="CHEBI:456216"/>
        <dbReference type="EC" id="2.7.11.1"/>
    </reaction>
</comment>
<dbReference type="FunFam" id="1.10.510.10:FF:000057">
    <property type="entry name" value="Non-specific serine/threonine protein kinase"/>
    <property type="match status" value="1"/>
</dbReference>
<keyword evidence="6" id="KW-0723">Serine/threonine-protein kinase</keyword>
<dbReference type="PANTHER" id="PTHR22988:SF76">
    <property type="entry name" value="CHROMOSOME UNDETERMINED SCAFFOLD_135, WHOLE GENOME SHOTGUN SEQUENCE"/>
    <property type="match status" value="1"/>
</dbReference>
<keyword evidence="22" id="KW-1185">Reference proteome</keyword>
<keyword evidence="18" id="KW-0732">Signal</keyword>
<dbReference type="GeneID" id="111244611"/>
<dbReference type="FunFam" id="3.30.200.20:FF:000391">
    <property type="entry name" value="Large tumor suppressor kinase 1"/>
    <property type="match status" value="1"/>
</dbReference>
<dbReference type="CDD" id="cd05598">
    <property type="entry name" value="STKc_LATS"/>
    <property type="match status" value="1"/>
</dbReference>
<feature type="compositionally biased region" description="Low complexity" evidence="17">
    <location>
        <begin position="603"/>
        <end position="617"/>
    </location>
</feature>
<evidence type="ECO:0000256" key="4">
    <source>
        <dbReference type="ARBA" id="ARBA00012513"/>
    </source>
</evidence>
<dbReference type="EC" id="2.7.11.1" evidence="4"/>
<dbReference type="InterPro" id="IPR011009">
    <property type="entry name" value="Kinase-like_dom_sf"/>
</dbReference>
<name>A0A7M7J6S7_VARDE</name>
<dbReference type="CDD" id="cd21778">
    <property type="entry name" value="MobB_LATS1"/>
    <property type="match status" value="1"/>
</dbReference>
<dbReference type="InterPro" id="IPR000719">
    <property type="entry name" value="Prot_kinase_dom"/>
</dbReference>
<dbReference type="GO" id="GO:0004674">
    <property type="term" value="F:protein serine/threonine kinase activity"/>
    <property type="evidence" value="ECO:0007669"/>
    <property type="project" value="UniProtKB-KW"/>
</dbReference>
<dbReference type="GO" id="GO:0005737">
    <property type="term" value="C:cytoplasm"/>
    <property type="evidence" value="ECO:0007669"/>
    <property type="project" value="UniProtKB-SubCell"/>
</dbReference>
<evidence type="ECO:0000256" key="16">
    <source>
        <dbReference type="PROSITE-ProRule" id="PRU10141"/>
    </source>
</evidence>
<dbReference type="GO" id="GO:0042308">
    <property type="term" value="P:negative regulation of protein import into nucleus"/>
    <property type="evidence" value="ECO:0007669"/>
    <property type="project" value="UniProtKB-ARBA"/>
</dbReference>
<evidence type="ECO:0000256" key="14">
    <source>
        <dbReference type="ARBA" id="ARBA00047899"/>
    </source>
</evidence>
<feature type="chain" id="PRO_5036207225" description="non-specific serine/threonine protein kinase" evidence="18">
    <location>
        <begin position="27"/>
        <end position="1347"/>
    </location>
</feature>
<feature type="compositionally biased region" description="Pro residues" evidence="17">
    <location>
        <begin position="176"/>
        <end position="186"/>
    </location>
</feature>
<dbReference type="GO" id="GO:0009653">
    <property type="term" value="P:anatomical structure morphogenesis"/>
    <property type="evidence" value="ECO:0007669"/>
    <property type="project" value="UniProtKB-ARBA"/>
</dbReference>
<dbReference type="GO" id="GO:0022604">
    <property type="term" value="P:regulation of cell morphogenesis"/>
    <property type="evidence" value="ECO:0007669"/>
    <property type="project" value="UniProtKB-ARBA"/>
</dbReference>
<dbReference type="GO" id="GO:0045177">
    <property type="term" value="C:apical part of cell"/>
    <property type="evidence" value="ECO:0007669"/>
    <property type="project" value="UniProtKB-ARBA"/>
</dbReference>
<feature type="binding site" evidence="16">
    <location>
        <position position="974"/>
    </location>
    <ligand>
        <name>ATP</name>
        <dbReference type="ChEBI" id="CHEBI:30616"/>
    </ligand>
</feature>
<dbReference type="CTD" id="43651"/>
<comment type="similarity">
    <text evidence="3">Belongs to the protein kinase superfamily. AGC Ser/Thr protein kinase family.</text>
</comment>
<keyword evidence="5" id="KW-0963">Cytoplasm</keyword>
<dbReference type="GO" id="GO:0051093">
    <property type="term" value="P:negative regulation of developmental process"/>
    <property type="evidence" value="ECO:0007669"/>
    <property type="project" value="UniProtKB-ARBA"/>
</dbReference>
<feature type="compositionally biased region" description="Pro residues" evidence="17">
    <location>
        <begin position="583"/>
        <end position="602"/>
    </location>
</feature>
<evidence type="ECO:0000256" key="1">
    <source>
        <dbReference type="ARBA" id="ARBA00001946"/>
    </source>
</evidence>
<protein>
    <recommendedName>
        <fullName evidence="4">non-specific serine/threonine protein kinase</fullName>
        <ecNumber evidence="4">2.7.11.1</ecNumber>
    </recommendedName>
</protein>
<evidence type="ECO:0000256" key="12">
    <source>
        <dbReference type="ARBA" id="ARBA00022840"/>
    </source>
</evidence>
<feature type="compositionally biased region" description="Low complexity" evidence="17">
    <location>
        <begin position="371"/>
        <end position="398"/>
    </location>
</feature>
<feature type="region of interest" description="Disordered" evidence="17">
    <location>
        <begin position="566"/>
        <end position="617"/>
    </location>
</feature>
<reference evidence="21" key="1">
    <citation type="submission" date="2021-01" db="UniProtKB">
        <authorList>
            <consortium name="EnsemblMetazoa"/>
        </authorList>
    </citation>
    <scope>IDENTIFICATION</scope>
</reference>
<evidence type="ECO:0000259" key="20">
    <source>
        <dbReference type="PROSITE" id="PS51285"/>
    </source>
</evidence>
<feature type="compositionally biased region" description="Pro residues" evidence="17">
    <location>
        <begin position="316"/>
        <end position="326"/>
    </location>
</feature>
<keyword evidence="10 16" id="KW-0547">Nucleotide-binding</keyword>
<dbReference type="InterPro" id="IPR008271">
    <property type="entry name" value="Ser/Thr_kinase_AS"/>
</dbReference>
<dbReference type="GO" id="GO:0048814">
    <property type="term" value="P:regulation of dendrite morphogenesis"/>
    <property type="evidence" value="ECO:0007669"/>
    <property type="project" value="UniProtKB-ARBA"/>
</dbReference>
<comment type="catalytic activity">
    <reaction evidence="15">
        <text>L-seryl-[protein] + ATP = O-phospho-L-seryl-[protein] + ADP + H(+)</text>
        <dbReference type="Rhea" id="RHEA:17989"/>
        <dbReference type="Rhea" id="RHEA-COMP:9863"/>
        <dbReference type="Rhea" id="RHEA-COMP:11604"/>
        <dbReference type="ChEBI" id="CHEBI:15378"/>
        <dbReference type="ChEBI" id="CHEBI:29999"/>
        <dbReference type="ChEBI" id="CHEBI:30616"/>
        <dbReference type="ChEBI" id="CHEBI:83421"/>
        <dbReference type="ChEBI" id="CHEBI:456216"/>
        <dbReference type="EC" id="2.7.11.1"/>
    </reaction>
</comment>
<feature type="region of interest" description="Disordered" evidence="17">
    <location>
        <begin position="831"/>
        <end position="860"/>
    </location>
</feature>
<dbReference type="RefSeq" id="XP_022647614.1">
    <property type="nucleotide sequence ID" value="XM_022791879.1"/>
</dbReference>
<evidence type="ECO:0000256" key="18">
    <source>
        <dbReference type="SAM" id="SignalP"/>
    </source>
</evidence>
<dbReference type="KEGG" id="vde:111244611"/>
<keyword evidence="11" id="KW-0418">Kinase</keyword>
<dbReference type="Gene3D" id="1.10.510.10">
    <property type="entry name" value="Transferase(Phosphotransferase) domain 1"/>
    <property type="match status" value="1"/>
</dbReference>
<feature type="domain" description="Protein kinase" evidence="19">
    <location>
        <begin position="945"/>
        <end position="1246"/>
    </location>
</feature>
<evidence type="ECO:0000256" key="2">
    <source>
        <dbReference type="ARBA" id="ARBA00004496"/>
    </source>
</evidence>
<feature type="compositionally biased region" description="Polar residues" evidence="17">
    <location>
        <begin position="768"/>
        <end position="784"/>
    </location>
</feature>
<evidence type="ECO:0000256" key="17">
    <source>
        <dbReference type="SAM" id="MobiDB-lite"/>
    </source>
</evidence>
<keyword evidence="8" id="KW-0808">Transferase</keyword>
<comment type="subcellular location">
    <subcellularLocation>
        <location evidence="2">Cytoplasm</location>
    </subcellularLocation>
</comment>
<accession>A0A7M7J6S7</accession>